<comment type="caution">
    <text evidence="9">The sequence shown here is derived from an EMBL/GenBank/DDBJ whole genome shotgun (WGS) entry which is preliminary data.</text>
</comment>
<reference evidence="9 10" key="1">
    <citation type="journal article" date="2022" name="Nat. Plants">
        <title>Genomes of leafy and leafless Platanthera orchids illuminate the evolution of mycoheterotrophy.</title>
        <authorList>
            <person name="Li M.H."/>
            <person name="Liu K.W."/>
            <person name="Li Z."/>
            <person name="Lu H.C."/>
            <person name="Ye Q.L."/>
            <person name="Zhang D."/>
            <person name="Wang J.Y."/>
            <person name="Li Y.F."/>
            <person name="Zhong Z.M."/>
            <person name="Liu X."/>
            <person name="Yu X."/>
            <person name="Liu D.K."/>
            <person name="Tu X.D."/>
            <person name="Liu B."/>
            <person name="Hao Y."/>
            <person name="Liao X.Y."/>
            <person name="Jiang Y.T."/>
            <person name="Sun W.H."/>
            <person name="Chen J."/>
            <person name="Chen Y.Q."/>
            <person name="Ai Y."/>
            <person name="Zhai J.W."/>
            <person name="Wu S.S."/>
            <person name="Zhou Z."/>
            <person name="Hsiao Y.Y."/>
            <person name="Wu W.L."/>
            <person name="Chen Y.Y."/>
            <person name="Lin Y.F."/>
            <person name="Hsu J.L."/>
            <person name="Li C.Y."/>
            <person name="Wang Z.W."/>
            <person name="Zhao X."/>
            <person name="Zhong W.Y."/>
            <person name="Ma X.K."/>
            <person name="Ma L."/>
            <person name="Huang J."/>
            <person name="Chen G.Z."/>
            <person name="Huang M.Z."/>
            <person name="Huang L."/>
            <person name="Peng D.H."/>
            <person name="Luo Y.B."/>
            <person name="Zou S.Q."/>
            <person name="Chen S.P."/>
            <person name="Lan S."/>
            <person name="Tsai W.C."/>
            <person name="Van de Peer Y."/>
            <person name="Liu Z.J."/>
        </authorList>
    </citation>
    <scope>NUCLEOTIDE SEQUENCE [LARGE SCALE GENOMIC DNA]</scope>
    <source>
        <strain evidence="9">Lor288</strain>
    </source>
</reference>
<sequence length="483" mass="52531">MEKQKNLFAFLPLLIVYLCLESSPAASQSQWLDVGFKADAEESGGQFQPLLSDPTGIFSMGFLKVNSSNLDIAVVHLPSSFPVWRASPSDPAQASSSTSLSFNGSLIFSGIKTGVIWSTPVTAGDRVVLLNSSNLQILKLAETNSVLWQSFDFPSNTIVQNQNLTSAAALFSPNQRYSMKLGSNYLALFMEFGRGIDEPMYWKRTALQAKNLIIAGDGPLYARVETPGFIGLYQKENAPVDVVPFDSFGRGIPGFRRLTLEDDGNVRGYYWNGTVWDSDYAAITGLCELPSPCGAYGLCNAEKGRCGCLDNRSNGCFPPDSGDLCRSGDEFSVLRSKGVDLGNKEVLSFVKVGNYVECEQLCDRNCSCWAAVYNNGSGYCYPVNYPVQTVVAVGDEQKMGYFKLRSAKNDGGGGDKRKRTEKALLIVGVVAAAAVAGVGVCRLRGAGRWWRRRESLDGSAPGPYKDLNSGSFRSIELVDSFRK</sequence>
<dbReference type="PROSITE" id="PS50948">
    <property type="entry name" value="PAN"/>
    <property type="match status" value="1"/>
</dbReference>
<keyword evidence="3 7" id="KW-0732">Signal</keyword>
<evidence type="ECO:0000313" key="10">
    <source>
        <dbReference type="Proteomes" id="UP001412067"/>
    </source>
</evidence>
<dbReference type="Gene3D" id="2.90.10.30">
    <property type="match status" value="1"/>
</dbReference>
<evidence type="ECO:0000256" key="3">
    <source>
        <dbReference type="ARBA" id="ARBA00022729"/>
    </source>
</evidence>
<keyword evidence="10" id="KW-1185">Reference proteome</keyword>
<dbReference type="Pfam" id="PF01453">
    <property type="entry name" value="B_lectin"/>
    <property type="match status" value="1"/>
</dbReference>
<protein>
    <submittedName>
        <fullName evidence="9">PAN domain-containing protein</fullName>
    </submittedName>
</protein>
<evidence type="ECO:0000256" key="4">
    <source>
        <dbReference type="ARBA" id="ARBA00022989"/>
    </source>
</evidence>
<keyword evidence="4 6" id="KW-1133">Transmembrane helix</keyword>
<evidence type="ECO:0000256" key="7">
    <source>
        <dbReference type="SAM" id="SignalP"/>
    </source>
</evidence>
<evidence type="ECO:0000313" key="9">
    <source>
        <dbReference type="EMBL" id="KAK8964360.1"/>
    </source>
</evidence>
<name>A0ABR2MJR7_9ASPA</name>
<comment type="subcellular location">
    <subcellularLocation>
        <location evidence="1">Membrane</location>
        <topology evidence="1">Single-pass membrane protein</topology>
    </subcellularLocation>
</comment>
<evidence type="ECO:0000256" key="5">
    <source>
        <dbReference type="ARBA" id="ARBA00023136"/>
    </source>
</evidence>
<organism evidence="9 10">
    <name type="scientific">Platanthera guangdongensis</name>
    <dbReference type="NCBI Taxonomy" id="2320717"/>
    <lineage>
        <taxon>Eukaryota</taxon>
        <taxon>Viridiplantae</taxon>
        <taxon>Streptophyta</taxon>
        <taxon>Embryophyta</taxon>
        <taxon>Tracheophyta</taxon>
        <taxon>Spermatophyta</taxon>
        <taxon>Magnoliopsida</taxon>
        <taxon>Liliopsida</taxon>
        <taxon>Asparagales</taxon>
        <taxon>Orchidaceae</taxon>
        <taxon>Orchidoideae</taxon>
        <taxon>Orchideae</taxon>
        <taxon>Orchidinae</taxon>
        <taxon>Platanthera</taxon>
    </lineage>
</organism>
<dbReference type="SMART" id="SM00108">
    <property type="entry name" value="B_lectin"/>
    <property type="match status" value="1"/>
</dbReference>
<feature type="domain" description="Apple" evidence="8">
    <location>
        <begin position="325"/>
        <end position="406"/>
    </location>
</feature>
<evidence type="ECO:0000256" key="2">
    <source>
        <dbReference type="ARBA" id="ARBA00022692"/>
    </source>
</evidence>
<evidence type="ECO:0000256" key="6">
    <source>
        <dbReference type="SAM" id="Phobius"/>
    </source>
</evidence>
<keyword evidence="5 6" id="KW-0472">Membrane</keyword>
<feature type="chain" id="PRO_5046539633" evidence="7">
    <location>
        <begin position="28"/>
        <end position="483"/>
    </location>
</feature>
<accession>A0ABR2MJR7</accession>
<dbReference type="PANTHER" id="PTHR47974">
    <property type="entry name" value="OS07G0415500 PROTEIN"/>
    <property type="match status" value="1"/>
</dbReference>
<dbReference type="InterPro" id="IPR003609">
    <property type="entry name" value="Pan_app"/>
</dbReference>
<feature type="signal peptide" evidence="7">
    <location>
        <begin position="1"/>
        <end position="27"/>
    </location>
</feature>
<dbReference type="Proteomes" id="UP001412067">
    <property type="component" value="Unassembled WGS sequence"/>
</dbReference>
<keyword evidence="2 6" id="KW-0812">Transmembrane</keyword>
<dbReference type="SUPFAM" id="SSF51110">
    <property type="entry name" value="alpha-D-mannose-specific plant lectins"/>
    <property type="match status" value="1"/>
</dbReference>
<evidence type="ECO:0000256" key="1">
    <source>
        <dbReference type="ARBA" id="ARBA00004167"/>
    </source>
</evidence>
<dbReference type="EMBL" id="JBBWWR010000007">
    <property type="protein sequence ID" value="KAK8964360.1"/>
    <property type="molecule type" value="Genomic_DNA"/>
</dbReference>
<feature type="transmembrane region" description="Helical" evidence="6">
    <location>
        <begin position="423"/>
        <end position="443"/>
    </location>
</feature>
<proteinExistence type="predicted"/>
<gene>
    <name evidence="9" type="ORF">KSP40_PGU015663</name>
</gene>
<dbReference type="PANTHER" id="PTHR47974:SF9">
    <property type="entry name" value="RECEPTOR-LIKE SERINE_THREONINE-PROTEIN KINASE"/>
    <property type="match status" value="1"/>
</dbReference>
<dbReference type="InterPro" id="IPR036426">
    <property type="entry name" value="Bulb-type_lectin_dom_sf"/>
</dbReference>
<dbReference type="Pfam" id="PF00024">
    <property type="entry name" value="PAN_1"/>
    <property type="match status" value="1"/>
</dbReference>
<evidence type="ECO:0000259" key="8">
    <source>
        <dbReference type="PROSITE" id="PS50948"/>
    </source>
</evidence>
<dbReference type="InterPro" id="IPR001480">
    <property type="entry name" value="Bulb-type_lectin_dom"/>
</dbReference>